<dbReference type="AlphaFoldDB" id="A0A8H5BCQ3"/>
<reference evidence="1 2" key="1">
    <citation type="journal article" date="2020" name="ISME J.">
        <title>Uncovering the hidden diversity of litter-decomposition mechanisms in mushroom-forming fungi.</title>
        <authorList>
            <person name="Floudas D."/>
            <person name="Bentzer J."/>
            <person name="Ahren D."/>
            <person name="Johansson T."/>
            <person name="Persson P."/>
            <person name="Tunlid A."/>
        </authorList>
    </citation>
    <scope>NUCLEOTIDE SEQUENCE [LARGE SCALE GENOMIC DNA]</scope>
    <source>
        <strain evidence="1 2">CBS 101986</strain>
    </source>
</reference>
<dbReference type="OrthoDB" id="3181072at2759"/>
<accession>A0A8H5BCQ3</accession>
<dbReference type="Proteomes" id="UP000567179">
    <property type="component" value="Unassembled WGS sequence"/>
</dbReference>
<proteinExistence type="predicted"/>
<keyword evidence="2" id="KW-1185">Reference proteome</keyword>
<comment type="caution">
    <text evidence="1">The sequence shown here is derived from an EMBL/GenBank/DDBJ whole genome shotgun (WGS) entry which is preliminary data.</text>
</comment>
<protein>
    <submittedName>
        <fullName evidence="1">Uncharacterized protein</fullName>
    </submittedName>
</protein>
<name>A0A8H5BCQ3_9AGAR</name>
<evidence type="ECO:0000313" key="1">
    <source>
        <dbReference type="EMBL" id="KAF5320814.1"/>
    </source>
</evidence>
<organism evidence="1 2">
    <name type="scientific">Psilocybe cf. subviscida</name>
    <dbReference type="NCBI Taxonomy" id="2480587"/>
    <lineage>
        <taxon>Eukaryota</taxon>
        <taxon>Fungi</taxon>
        <taxon>Dikarya</taxon>
        <taxon>Basidiomycota</taxon>
        <taxon>Agaricomycotina</taxon>
        <taxon>Agaricomycetes</taxon>
        <taxon>Agaricomycetidae</taxon>
        <taxon>Agaricales</taxon>
        <taxon>Agaricineae</taxon>
        <taxon>Strophariaceae</taxon>
        <taxon>Psilocybe</taxon>
    </lineage>
</organism>
<dbReference type="EMBL" id="JAACJJ010000028">
    <property type="protein sequence ID" value="KAF5320814.1"/>
    <property type="molecule type" value="Genomic_DNA"/>
</dbReference>
<evidence type="ECO:0000313" key="2">
    <source>
        <dbReference type="Proteomes" id="UP000567179"/>
    </source>
</evidence>
<sequence length="231" mass="25976">MAEEDHGTEPTAQDALADVTYTLAYITDAFATLEECIDASVAFPPESVDLDEIKQLLEQISDQDRILKESLAQVQKSLLDETDREATASTETALRTYAAQWIREEVALQVKEQVDVQIVEHLPESLQKQADDTKRQLEEIKVSLRNSESRMINSFIQNANTNDRLAVLLNTDGQKSPLYPANSRSLFGYDLDSAKSLCKDYDLPETDDLFMNFRQFLKHVGTDIEVGISPS</sequence>
<gene>
    <name evidence="1" type="ORF">D9619_001964</name>
</gene>